<dbReference type="InterPro" id="IPR016039">
    <property type="entry name" value="Thiolase-like"/>
</dbReference>
<feature type="compositionally biased region" description="Low complexity" evidence="1">
    <location>
        <begin position="144"/>
        <end position="155"/>
    </location>
</feature>
<dbReference type="AlphaFoldDB" id="X8AHQ1"/>
<dbReference type="EMBL" id="JAOB01000060">
    <property type="protein sequence ID" value="EUA30553.1"/>
    <property type="molecule type" value="Genomic_DNA"/>
</dbReference>
<comment type="caution">
    <text evidence="2">The sequence shown here is derived from an EMBL/GenBank/DDBJ whole genome shotgun (WGS) entry which is preliminary data.</text>
</comment>
<keyword evidence="2" id="KW-0012">Acyltransferase</keyword>
<sequence length="208" mass="22554">MAVAACRDAIADAGLTPADVDGICTYMVNDSEQPIYVGWALGIDELAWANAMYGGGNMVADQIATAAAVIEAGLCRAVLVYRSLNGRSGYRFGTIQGAMQLDHDNQFDAVSGFLVPPQWFAMWAAATSTNTARRVKISDRLQSPNVNTPDPTNTPSAGNLSPWTTIWRPAGSMNRSEFSIARRRSTARWRSWSPVRTSPLMPHSRQCG</sequence>
<gene>
    <name evidence="2" type="ORF">I553_4810</name>
</gene>
<dbReference type="GO" id="GO:0016746">
    <property type="term" value="F:acyltransferase activity"/>
    <property type="evidence" value="ECO:0007669"/>
    <property type="project" value="UniProtKB-KW"/>
</dbReference>
<accession>X8AHQ1</accession>
<feature type="region of interest" description="Disordered" evidence="1">
    <location>
        <begin position="139"/>
        <end position="165"/>
    </location>
</feature>
<organism evidence="2">
    <name type="scientific">Mycobacterium xenopi 4042</name>
    <dbReference type="NCBI Taxonomy" id="1299334"/>
    <lineage>
        <taxon>Bacteria</taxon>
        <taxon>Bacillati</taxon>
        <taxon>Actinomycetota</taxon>
        <taxon>Actinomycetes</taxon>
        <taxon>Mycobacteriales</taxon>
        <taxon>Mycobacteriaceae</taxon>
        <taxon>Mycobacterium</taxon>
    </lineage>
</organism>
<dbReference type="PATRIC" id="fig|1299334.3.peg.6481"/>
<reference evidence="2" key="1">
    <citation type="submission" date="2014-01" db="EMBL/GenBank/DDBJ databases">
        <authorList>
            <person name="Brown-Elliot B."/>
            <person name="Wallace R."/>
            <person name="Lenaerts A."/>
            <person name="Ordway D."/>
            <person name="DeGroote M.A."/>
            <person name="Parker T."/>
            <person name="Sizemore C."/>
            <person name="Tallon L.J."/>
            <person name="Sadzewicz L.K."/>
            <person name="Sengamalay N."/>
            <person name="Fraser C.M."/>
            <person name="Hine E."/>
            <person name="Shefchek K.A."/>
            <person name="Das S.P."/>
            <person name="Tettelin H."/>
        </authorList>
    </citation>
    <scope>NUCLEOTIDE SEQUENCE [LARGE SCALE GENOMIC DNA]</scope>
    <source>
        <strain evidence="2">4042</strain>
    </source>
</reference>
<dbReference type="Gene3D" id="3.40.47.10">
    <property type="match status" value="1"/>
</dbReference>
<name>X8AHQ1_MYCXE</name>
<evidence type="ECO:0000313" key="2">
    <source>
        <dbReference type="EMBL" id="EUA30553.1"/>
    </source>
</evidence>
<dbReference type="SUPFAM" id="SSF53901">
    <property type="entry name" value="Thiolase-like"/>
    <property type="match status" value="1"/>
</dbReference>
<protein>
    <submittedName>
        <fullName evidence="2">Putative propanoyl-CoA C-acyltransferase</fullName>
    </submittedName>
</protein>
<keyword evidence="2" id="KW-0808">Transferase</keyword>
<proteinExistence type="predicted"/>
<evidence type="ECO:0000256" key="1">
    <source>
        <dbReference type="SAM" id="MobiDB-lite"/>
    </source>
</evidence>